<feature type="active site" description="Proton acceptor" evidence="2">
    <location>
        <position position="761"/>
    </location>
</feature>
<dbReference type="Pfam" id="PF01734">
    <property type="entry name" value="Patatin"/>
    <property type="match status" value="2"/>
</dbReference>
<dbReference type="EMBL" id="OV696703">
    <property type="protein sequence ID" value="CAH1250205.1"/>
    <property type="molecule type" value="Genomic_DNA"/>
</dbReference>
<feature type="domain" description="PNPLA" evidence="4">
    <location>
        <begin position="573"/>
        <end position="774"/>
    </location>
</feature>
<evidence type="ECO:0000313" key="6">
    <source>
        <dbReference type="Proteomes" id="UP000838412"/>
    </source>
</evidence>
<dbReference type="GO" id="GO:0016787">
    <property type="term" value="F:hydrolase activity"/>
    <property type="evidence" value="ECO:0007669"/>
    <property type="project" value="UniProtKB-UniRule"/>
</dbReference>
<comment type="caution">
    <text evidence="2">Lacks conserved residue(s) required for the propagation of feature annotation.</text>
</comment>
<keyword evidence="2" id="KW-0378">Hydrolase</keyword>
<name>A0A8J9Z9A1_BRALA</name>
<reference evidence="5" key="1">
    <citation type="submission" date="2022-01" db="EMBL/GenBank/DDBJ databases">
        <authorList>
            <person name="Braso-Vives M."/>
        </authorList>
    </citation>
    <scope>NUCLEOTIDE SEQUENCE</scope>
</reference>
<evidence type="ECO:0000259" key="4">
    <source>
        <dbReference type="PROSITE" id="PS51635"/>
    </source>
</evidence>
<sequence>MGQTQSTPPRPKLPETKVTSFADRQFPFENIVLEGGGAKGIAYIGACKVLEDAGIMPQIKRFAGTSAGAITAALLAIGMTSEELLEELSAQNLLEVVLGNWTKTSWIPGMQRFGQLWDVIQNKGACPGNKFLEWFGDILERNLKKRGLPLDRDVTFDQIYHVLGKELCIVAYNMNYNRESYFHVKTTPVLRVREAVRMSMSIPVVFQPYTLQSLFTYIDGGLAANFPLYAFDGWYLSMNKEDTFYKRLTTLKEEDDALIRRVFYPEYRWERFESRGPQQFEKTLGVLIFSNSDREIYQDQFEERLRDLMKKDSDFIKSRPDTEKARTFTEQYGRQRVARDAGIKSFRSLVDDRLKKLIKLIAGCDVMDHLDGGTIDVPSTPTVAKGDERLSSWSEAVTPVVMDIDPTAPIEPRITVEEARNEFFKLTVKRVLNMYENYAPLQVAKRRILGIRSVESTGQYYGTLLDFVGSKNQLSEKDIDRCIGVDVDYLSTMDFDMTPTDMEFLMGQGATAATAYIMEYVESKHPPRCHRTRRGIVDCNIMGQEQAKPLPGPKVPTTTLAKFADRKFPFENLILEGGGAKGIAYAGTLKALEDAGILPQIKRFAGTSAGAITAVLAAIGMTSEEILHELGSVNLQNVVLDTRWPRLSFIPGMKQVTYLWDVLTERGACPGQRFLEWFGDVLDKNLKKRGIPLDRDITFDQIYHVLGKELCIVAFNMNYNRESYFHVKTTPVLRVREAVRMSMSIPLVFQPFEAIDSSYIDGSTNANYPIYAFDGWYLSMDKEDTFYQRLKMMEDVRPKEVDRIFYPEYSMERFQSKGQKEWEQTLGCLVFSKTDREPYQDEFDDRLLKLMNKDPSFRKTRPDTEKARAFTESTEKREKQKQKSVEGFAHLVDKKIKGLIEAIHGEDIDEGTAHFHCGSHQGQTTVSDSHVKKISVEEAKKHFDKIFTEEDMAALPVNSKDEAFEMLLLDHNGQVTDDRIKNIYWNYAPLELAKQDILGTRHVETSAQFLGALHELLGSTNKLTREDIKRTIAVDVDYVASLDFDMSPQDMEFLMQQGVTATTAYIMEYVETMDPPTKDI</sequence>
<evidence type="ECO:0000313" key="5">
    <source>
        <dbReference type="EMBL" id="CAH1250205.1"/>
    </source>
</evidence>
<evidence type="ECO:0000256" key="3">
    <source>
        <dbReference type="SAM" id="MobiDB-lite"/>
    </source>
</evidence>
<organism evidence="5 6">
    <name type="scientific">Branchiostoma lanceolatum</name>
    <name type="common">Common lancelet</name>
    <name type="synonym">Amphioxus lanceolatum</name>
    <dbReference type="NCBI Taxonomy" id="7740"/>
    <lineage>
        <taxon>Eukaryota</taxon>
        <taxon>Metazoa</taxon>
        <taxon>Chordata</taxon>
        <taxon>Cephalochordata</taxon>
        <taxon>Leptocardii</taxon>
        <taxon>Amphioxiformes</taxon>
        <taxon>Branchiostomatidae</taxon>
        <taxon>Branchiostoma</taxon>
    </lineage>
</organism>
<feature type="active site" description="Nucleophile" evidence="2">
    <location>
        <position position="608"/>
    </location>
</feature>
<dbReference type="Proteomes" id="UP000838412">
    <property type="component" value="Chromosome 18"/>
</dbReference>
<feature type="short sequence motif" description="GXSXG" evidence="2">
    <location>
        <begin position="606"/>
        <end position="610"/>
    </location>
</feature>
<feature type="active site" description="Proton acceptor" evidence="2">
    <location>
        <position position="219"/>
    </location>
</feature>
<feature type="short sequence motif" description="DGA/G" evidence="2">
    <location>
        <begin position="219"/>
        <end position="221"/>
    </location>
</feature>
<feature type="short sequence motif" description="GXGXXG" evidence="2">
    <location>
        <begin position="35"/>
        <end position="40"/>
    </location>
</feature>
<feature type="region of interest" description="Disordered" evidence="3">
    <location>
        <begin position="855"/>
        <end position="884"/>
    </location>
</feature>
<evidence type="ECO:0000256" key="2">
    <source>
        <dbReference type="PROSITE-ProRule" id="PRU01161"/>
    </source>
</evidence>
<dbReference type="InterPro" id="IPR002641">
    <property type="entry name" value="PNPLA_dom"/>
</dbReference>
<dbReference type="GO" id="GO:0016042">
    <property type="term" value="P:lipid catabolic process"/>
    <property type="evidence" value="ECO:0007669"/>
    <property type="project" value="UniProtKB-UniRule"/>
</dbReference>
<dbReference type="OrthoDB" id="412240at2759"/>
<dbReference type="PANTHER" id="PTHR46394:SF1">
    <property type="entry name" value="PNPLA DOMAIN-CONTAINING PROTEIN"/>
    <property type="match status" value="1"/>
</dbReference>
<feature type="short sequence motif" description="GXGXXG" evidence="2">
    <location>
        <begin position="577"/>
        <end position="582"/>
    </location>
</feature>
<dbReference type="CDD" id="cd07207">
    <property type="entry name" value="Pat_ExoU_VipD_like"/>
    <property type="match status" value="2"/>
</dbReference>
<dbReference type="InterPro" id="IPR052580">
    <property type="entry name" value="Lipid_Hydrolase"/>
</dbReference>
<dbReference type="InterPro" id="IPR016035">
    <property type="entry name" value="Acyl_Trfase/lysoPLipase"/>
</dbReference>
<dbReference type="SUPFAM" id="SSF52151">
    <property type="entry name" value="FabD/lysophospholipase-like"/>
    <property type="match status" value="2"/>
</dbReference>
<proteinExistence type="predicted"/>
<keyword evidence="2" id="KW-0442">Lipid degradation</keyword>
<evidence type="ECO:0000256" key="1">
    <source>
        <dbReference type="ARBA" id="ARBA00023098"/>
    </source>
</evidence>
<dbReference type="Gene3D" id="3.40.1090.10">
    <property type="entry name" value="Cytosolic phospholipase A2 catalytic domain"/>
    <property type="match status" value="4"/>
</dbReference>
<keyword evidence="6" id="KW-1185">Reference proteome</keyword>
<accession>A0A8J9Z9A1</accession>
<dbReference type="AlphaFoldDB" id="A0A8J9Z9A1"/>
<dbReference type="PANTHER" id="PTHR46394">
    <property type="entry name" value="ANNEXIN"/>
    <property type="match status" value="1"/>
</dbReference>
<feature type="domain" description="PNPLA" evidence="4">
    <location>
        <begin position="31"/>
        <end position="232"/>
    </location>
</feature>
<gene>
    <name evidence="5" type="primary">Hypp8812</name>
    <name evidence="5" type="ORF">BLAG_LOCUS11048</name>
</gene>
<keyword evidence="1 2" id="KW-0443">Lipid metabolism</keyword>
<dbReference type="PROSITE" id="PS51635">
    <property type="entry name" value="PNPLA"/>
    <property type="match status" value="2"/>
</dbReference>
<feature type="short sequence motif" description="GXSXG" evidence="2">
    <location>
        <begin position="64"/>
        <end position="68"/>
    </location>
</feature>
<protein>
    <submittedName>
        <fullName evidence="5">Hypp8812 protein</fullName>
    </submittedName>
</protein>
<feature type="active site" description="Nucleophile" evidence="2">
    <location>
        <position position="66"/>
    </location>
</feature>